<comment type="caution">
    <text evidence="2">The sequence shown here is derived from an EMBL/GenBank/DDBJ whole genome shotgun (WGS) entry which is preliminary data.</text>
</comment>
<keyword evidence="3" id="KW-1185">Reference proteome</keyword>
<proteinExistence type="predicted"/>
<dbReference type="AlphaFoldDB" id="A0A431U5Y1"/>
<keyword evidence="1" id="KW-0732">Signal</keyword>
<dbReference type="EMBL" id="RXOF01000003">
    <property type="protein sequence ID" value="RTQ51443.1"/>
    <property type="molecule type" value="Genomic_DNA"/>
</dbReference>
<name>A0A431U5Y1_9BACT</name>
<organism evidence="2 3">
    <name type="scientific">Hymenobacter gummosus</name>
    <dbReference type="NCBI Taxonomy" id="1776032"/>
    <lineage>
        <taxon>Bacteria</taxon>
        <taxon>Pseudomonadati</taxon>
        <taxon>Bacteroidota</taxon>
        <taxon>Cytophagia</taxon>
        <taxon>Cytophagales</taxon>
        <taxon>Hymenobacteraceae</taxon>
        <taxon>Hymenobacter</taxon>
    </lineage>
</organism>
<gene>
    <name evidence="2" type="ORF">EJV47_06465</name>
</gene>
<dbReference type="RefSeq" id="WP_126692336.1">
    <property type="nucleotide sequence ID" value="NZ_RXOF01000003.1"/>
</dbReference>
<dbReference type="Proteomes" id="UP000282184">
    <property type="component" value="Unassembled WGS sequence"/>
</dbReference>
<sequence>MRYFLFLLLMLSAGLAHAQAPAAQETPNFCGTDIPLPAGCVADNKYGLRCDKYELQWAYFNYPQLNPVVEAVLKQEKKKHKGMEQRPLDGFILDQPAKGYHLSYPTDKGMAYQLLFYGVAKGQPLLVQLTMEVDPEKTADLPEVAQQIVHLTR</sequence>
<evidence type="ECO:0008006" key="4">
    <source>
        <dbReference type="Google" id="ProtNLM"/>
    </source>
</evidence>
<reference evidence="2 3" key="1">
    <citation type="submission" date="2018-12" db="EMBL/GenBank/DDBJ databases">
        <title>Hymenobacter gummosus sp. nov., isolated from a spring.</title>
        <authorList>
            <person name="Nie L."/>
        </authorList>
    </citation>
    <scope>NUCLEOTIDE SEQUENCE [LARGE SCALE GENOMIC DNA]</scope>
    <source>
        <strain evidence="2 3">KCTC 52166</strain>
    </source>
</reference>
<evidence type="ECO:0000313" key="2">
    <source>
        <dbReference type="EMBL" id="RTQ51443.1"/>
    </source>
</evidence>
<evidence type="ECO:0000313" key="3">
    <source>
        <dbReference type="Proteomes" id="UP000282184"/>
    </source>
</evidence>
<feature type="chain" id="PRO_5019011519" description="DUF1795 domain-containing protein" evidence="1">
    <location>
        <begin position="19"/>
        <end position="153"/>
    </location>
</feature>
<accession>A0A431U5Y1</accession>
<dbReference type="OrthoDB" id="883841at2"/>
<evidence type="ECO:0000256" key="1">
    <source>
        <dbReference type="SAM" id="SignalP"/>
    </source>
</evidence>
<protein>
    <recommendedName>
        <fullName evidence="4">DUF1795 domain-containing protein</fullName>
    </recommendedName>
</protein>
<feature type="signal peptide" evidence="1">
    <location>
        <begin position="1"/>
        <end position="18"/>
    </location>
</feature>